<comment type="catalytic activity">
    <reaction evidence="10">
        <text>ATP + H2O = ADP + phosphate + H(+)</text>
        <dbReference type="Rhea" id="RHEA:13065"/>
        <dbReference type="ChEBI" id="CHEBI:15377"/>
        <dbReference type="ChEBI" id="CHEBI:15378"/>
        <dbReference type="ChEBI" id="CHEBI:30616"/>
        <dbReference type="ChEBI" id="CHEBI:43474"/>
        <dbReference type="ChEBI" id="CHEBI:456216"/>
        <dbReference type="EC" id="5.6.2.4"/>
    </reaction>
</comment>
<dbReference type="InterPro" id="IPR027417">
    <property type="entry name" value="P-loop_NTPase"/>
</dbReference>
<evidence type="ECO:0000313" key="15">
    <source>
        <dbReference type="Proteomes" id="UP000886741"/>
    </source>
</evidence>
<keyword evidence="2 11" id="KW-0547">Nucleotide-binding</keyword>
<evidence type="ECO:0000259" key="12">
    <source>
        <dbReference type="PROSITE" id="PS51198"/>
    </source>
</evidence>
<evidence type="ECO:0000256" key="6">
    <source>
        <dbReference type="ARBA" id="ARBA00023125"/>
    </source>
</evidence>
<accession>A0A9D1F8M9</accession>
<evidence type="ECO:0000256" key="3">
    <source>
        <dbReference type="ARBA" id="ARBA00022801"/>
    </source>
</evidence>
<gene>
    <name evidence="14" type="ORF">IAA83_03360</name>
</gene>
<dbReference type="Pfam" id="PF00580">
    <property type="entry name" value="UvrD-helicase"/>
    <property type="match status" value="1"/>
</dbReference>
<dbReference type="AlphaFoldDB" id="A0A9D1F8M9"/>
<dbReference type="EC" id="5.6.2.4" evidence="9"/>
<dbReference type="Pfam" id="PF13361">
    <property type="entry name" value="UvrD_C"/>
    <property type="match status" value="2"/>
</dbReference>
<dbReference type="InterPro" id="IPR013986">
    <property type="entry name" value="DExx_box_DNA_helicase_dom_sf"/>
</dbReference>
<dbReference type="PROSITE" id="PS51217">
    <property type="entry name" value="UVRD_HELICASE_CTER"/>
    <property type="match status" value="1"/>
</dbReference>
<evidence type="ECO:0000256" key="8">
    <source>
        <dbReference type="ARBA" id="ARBA00034617"/>
    </source>
</evidence>
<keyword evidence="3 11" id="KW-0378">Hydrolase</keyword>
<dbReference type="InterPro" id="IPR014016">
    <property type="entry name" value="UvrD-like_ATP-bd"/>
</dbReference>
<name>A0A9D1F8M9_9FIRM</name>
<keyword evidence="4 11" id="KW-0347">Helicase</keyword>
<keyword evidence="5 11" id="KW-0067">ATP-binding</keyword>
<organism evidence="14 15">
    <name type="scientific">Candidatus Avoscillospira avistercoris</name>
    <dbReference type="NCBI Taxonomy" id="2840707"/>
    <lineage>
        <taxon>Bacteria</taxon>
        <taxon>Bacillati</taxon>
        <taxon>Bacillota</taxon>
        <taxon>Clostridia</taxon>
        <taxon>Eubacteriales</taxon>
        <taxon>Oscillospiraceae</taxon>
        <taxon>Oscillospiraceae incertae sedis</taxon>
        <taxon>Candidatus Avoscillospira</taxon>
    </lineage>
</organism>
<evidence type="ECO:0000256" key="10">
    <source>
        <dbReference type="ARBA" id="ARBA00048988"/>
    </source>
</evidence>
<keyword evidence="6" id="KW-0238">DNA-binding</keyword>
<dbReference type="InterPro" id="IPR014017">
    <property type="entry name" value="DNA_helicase_UvrD-like_C"/>
</dbReference>
<reference evidence="14" key="2">
    <citation type="journal article" date="2021" name="PeerJ">
        <title>Extensive microbial diversity within the chicken gut microbiome revealed by metagenomics and culture.</title>
        <authorList>
            <person name="Gilroy R."/>
            <person name="Ravi A."/>
            <person name="Getino M."/>
            <person name="Pursley I."/>
            <person name="Horton D.L."/>
            <person name="Alikhan N.F."/>
            <person name="Baker D."/>
            <person name="Gharbi K."/>
            <person name="Hall N."/>
            <person name="Watson M."/>
            <person name="Adriaenssens E.M."/>
            <person name="Foster-Nyarko E."/>
            <person name="Jarju S."/>
            <person name="Secka A."/>
            <person name="Antonio M."/>
            <person name="Oren A."/>
            <person name="Chaudhuri R.R."/>
            <person name="La Ragione R."/>
            <person name="Hildebrand F."/>
            <person name="Pallen M.J."/>
        </authorList>
    </citation>
    <scope>NUCLEOTIDE SEQUENCE</scope>
    <source>
        <strain evidence="14">ChiBcec16-1751</strain>
    </source>
</reference>
<comment type="similarity">
    <text evidence="1">Belongs to the helicase family. UvrD subfamily.</text>
</comment>
<comment type="caution">
    <text evidence="14">The sequence shown here is derived from an EMBL/GenBank/DDBJ whole genome shotgun (WGS) entry which is preliminary data.</text>
</comment>
<dbReference type="Gene3D" id="3.40.50.300">
    <property type="entry name" value="P-loop containing nucleotide triphosphate hydrolases"/>
    <property type="match status" value="2"/>
</dbReference>
<evidence type="ECO:0000256" key="4">
    <source>
        <dbReference type="ARBA" id="ARBA00022806"/>
    </source>
</evidence>
<evidence type="ECO:0000256" key="2">
    <source>
        <dbReference type="ARBA" id="ARBA00022741"/>
    </source>
</evidence>
<evidence type="ECO:0000256" key="5">
    <source>
        <dbReference type="ARBA" id="ARBA00022840"/>
    </source>
</evidence>
<keyword evidence="7" id="KW-0413">Isomerase</keyword>
<evidence type="ECO:0000256" key="11">
    <source>
        <dbReference type="PROSITE-ProRule" id="PRU00560"/>
    </source>
</evidence>
<protein>
    <recommendedName>
        <fullName evidence="9">DNA 3'-5' helicase</fullName>
        <ecNumber evidence="9">5.6.2.4</ecNumber>
    </recommendedName>
</protein>
<dbReference type="GO" id="GO:0000725">
    <property type="term" value="P:recombinational repair"/>
    <property type="evidence" value="ECO:0007669"/>
    <property type="project" value="TreeGrafter"/>
</dbReference>
<evidence type="ECO:0000313" key="14">
    <source>
        <dbReference type="EMBL" id="HIS64394.1"/>
    </source>
</evidence>
<evidence type="ECO:0000256" key="7">
    <source>
        <dbReference type="ARBA" id="ARBA00023235"/>
    </source>
</evidence>
<dbReference type="GO" id="GO:0016787">
    <property type="term" value="F:hydrolase activity"/>
    <property type="evidence" value="ECO:0007669"/>
    <property type="project" value="UniProtKB-UniRule"/>
</dbReference>
<evidence type="ECO:0000256" key="9">
    <source>
        <dbReference type="ARBA" id="ARBA00034808"/>
    </source>
</evidence>
<dbReference type="PROSITE" id="PS51198">
    <property type="entry name" value="UVRD_HELICASE_ATP_BIND"/>
    <property type="match status" value="1"/>
</dbReference>
<dbReference type="SUPFAM" id="SSF52540">
    <property type="entry name" value="P-loop containing nucleoside triphosphate hydrolases"/>
    <property type="match status" value="1"/>
</dbReference>
<dbReference type="Gene3D" id="1.10.10.160">
    <property type="match status" value="1"/>
</dbReference>
<dbReference type="GO" id="GO:0005524">
    <property type="term" value="F:ATP binding"/>
    <property type="evidence" value="ECO:0007669"/>
    <property type="project" value="UniProtKB-UniRule"/>
</dbReference>
<dbReference type="PANTHER" id="PTHR11070">
    <property type="entry name" value="UVRD / RECB / PCRA DNA HELICASE FAMILY MEMBER"/>
    <property type="match status" value="1"/>
</dbReference>
<evidence type="ECO:0000256" key="1">
    <source>
        <dbReference type="ARBA" id="ARBA00009922"/>
    </source>
</evidence>
<dbReference type="InterPro" id="IPR000212">
    <property type="entry name" value="DNA_helicase_UvrD/REP"/>
</dbReference>
<dbReference type="Gene3D" id="1.10.486.10">
    <property type="entry name" value="PCRA, domain 4"/>
    <property type="match status" value="1"/>
</dbReference>
<dbReference type="GO" id="GO:0043138">
    <property type="term" value="F:3'-5' DNA helicase activity"/>
    <property type="evidence" value="ECO:0007669"/>
    <property type="project" value="UniProtKB-EC"/>
</dbReference>
<evidence type="ECO:0000259" key="13">
    <source>
        <dbReference type="PROSITE" id="PS51217"/>
    </source>
</evidence>
<proteinExistence type="inferred from homology"/>
<dbReference type="CDD" id="cd17932">
    <property type="entry name" value="DEXQc_UvrD"/>
    <property type="match status" value="1"/>
</dbReference>
<feature type="domain" description="UvrD-like helicase ATP-binding" evidence="12">
    <location>
        <begin position="12"/>
        <end position="290"/>
    </location>
</feature>
<sequence>MTFADFRAQLAPDLNEQQAAAVETHRGPVLLLAVPGSGKTTALVTRIACLIYVYGVHPSNILTMTYTVASSKDMRERFAARFGDELAAQLAFRTINGLCHTVIRQYERMLGRQAFSLLEPGPQAALLGQLCREQTGEFANENTVKALQTAITYIKNSMTDPEDFDDGELEGVEFPALYRRYNQVLREQCRMDYDDQLVYAFQILKRYPAVLEVFRTQYPYILVDEAQDTSRIQHAILDLLAGPGGNLFLVGDEDQSIYGFRAADPSALVHFEDTHPGAKILFLEQNYRSLPDLVRVANRFIAQNKSRREKNMAAVRDGGAILKAITVADRDSQYAPLLELAAELPSDTAVLYRDNDSALPLIDRLERQGLPYRCRQVDCGFFTHRILRDVTDIIHLSQDPEDGDAFLRIYFKLGAGISKQNAEAAVRACRGTGTLPVSYLADSNLGSQWMRRQCRNLAVHWESLTTDEGETAIRRIQNAMGYGDYLTQRGADTGKLDILASLGSAEPSAPALLQRLSVLREIIRQGGGERGLILSTIHSSKGLEYDRVILLDVADGLLPRLPRENQSEAQAAADLEEERRLFYVAMTRAKNELDVFRFRSADLASSFSEELFAPDDSQYQAGVAVHHLIYGPGTVTDRQGGIVSVTFTTGETRRFLLSAALQARQLAVRAS</sequence>
<dbReference type="EMBL" id="DVJJ01000053">
    <property type="protein sequence ID" value="HIS64394.1"/>
    <property type="molecule type" value="Genomic_DNA"/>
</dbReference>
<reference evidence="14" key="1">
    <citation type="submission" date="2020-10" db="EMBL/GenBank/DDBJ databases">
        <authorList>
            <person name="Gilroy R."/>
        </authorList>
    </citation>
    <scope>NUCLEOTIDE SEQUENCE</scope>
    <source>
        <strain evidence="14">ChiBcec16-1751</strain>
    </source>
</reference>
<comment type="catalytic activity">
    <reaction evidence="8">
        <text>Couples ATP hydrolysis with the unwinding of duplex DNA by translocating in the 3'-5' direction.</text>
        <dbReference type="EC" id="5.6.2.4"/>
    </reaction>
</comment>
<dbReference type="GO" id="GO:0003677">
    <property type="term" value="F:DNA binding"/>
    <property type="evidence" value="ECO:0007669"/>
    <property type="project" value="UniProtKB-KW"/>
</dbReference>
<dbReference type="Proteomes" id="UP000886741">
    <property type="component" value="Unassembled WGS sequence"/>
</dbReference>
<feature type="binding site" evidence="11">
    <location>
        <begin position="33"/>
        <end position="40"/>
    </location>
    <ligand>
        <name>ATP</name>
        <dbReference type="ChEBI" id="CHEBI:30616"/>
    </ligand>
</feature>
<dbReference type="PANTHER" id="PTHR11070:SF2">
    <property type="entry name" value="ATP-DEPENDENT DNA HELICASE SRS2"/>
    <property type="match status" value="1"/>
</dbReference>
<feature type="domain" description="UvrD-like helicase C-terminal" evidence="13">
    <location>
        <begin position="291"/>
        <end position="542"/>
    </location>
</feature>